<evidence type="ECO:0000256" key="1">
    <source>
        <dbReference type="SAM" id="SignalP"/>
    </source>
</evidence>
<keyword evidence="3" id="KW-1185">Reference proteome</keyword>
<proteinExistence type="predicted"/>
<comment type="caution">
    <text evidence="2">The sequence shown here is derived from an EMBL/GenBank/DDBJ whole genome shotgun (WGS) entry which is preliminary data.</text>
</comment>
<dbReference type="EMBL" id="JBBPBN010000040">
    <property type="protein sequence ID" value="KAK8999071.1"/>
    <property type="molecule type" value="Genomic_DNA"/>
</dbReference>
<dbReference type="Proteomes" id="UP001396334">
    <property type="component" value="Unassembled WGS sequence"/>
</dbReference>
<organism evidence="2 3">
    <name type="scientific">Hibiscus sabdariffa</name>
    <name type="common">roselle</name>
    <dbReference type="NCBI Taxonomy" id="183260"/>
    <lineage>
        <taxon>Eukaryota</taxon>
        <taxon>Viridiplantae</taxon>
        <taxon>Streptophyta</taxon>
        <taxon>Embryophyta</taxon>
        <taxon>Tracheophyta</taxon>
        <taxon>Spermatophyta</taxon>
        <taxon>Magnoliopsida</taxon>
        <taxon>eudicotyledons</taxon>
        <taxon>Gunneridae</taxon>
        <taxon>Pentapetalae</taxon>
        <taxon>rosids</taxon>
        <taxon>malvids</taxon>
        <taxon>Malvales</taxon>
        <taxon>Malvaceae</taxon>
        <taxon>Malvoideae</taxon>
        <taxon>Hibiscus</taxon>
    </lineage>
</organism>
<reference evidence="2 3" key="1">
    <citation type="journal article" date="2024" name="G3 (Bethesda)">
        <title>Genome assembly of Hibiscus sabdariffa L. provides insights into metabolisms of medicinal natural products.</title>
        <authorList>
            <person name="Kim T."/>
        </authorList>
    </citation>
    <scope>NUCLEOTIDE SEQUENCE [LARGE SCALE GENOMIC DNA]</scope>
    <source>
        <strain evidence="2">TK-2024</strain>
        <tissue evidence="2">Old leaves</tissue>
    </source>
</reference>
<name>A0ABR2QEF8_9ROSI</name>
<evidence type="ECO:0000313" key="3">
    <source>
        <dbReference type="Proteomes" id="UP001396334"/>
    </source>
</evidence>
<feature type="chain" id="PRO_5046971796" evidence="1">
    <location>
        <begin position="22"/>
        <end position="114"/>
    </location>
</feature>
<feature type="signal peptide" evidence="1">
    <location>
        <begin position="1"/>
        <end position="21"/>
    </location>
</feature>
<sequence length="114" mass="12687">MARLSWLPFAFLLVLTVFSFAIQTAGGEGSLHLQGKLYIQFDKSSIVRTRAMSDARRQVIRAHVWNSATIAAKGVCVFLRAIMAIMENADATTISRLRKAHINALDFSSFPIEM</sequence>
<evidence type="ECO:0000313" key="2">
    <source>
        <dbReference type="EMBL" id="KAK8999071.1"/>
    </source>
</evidence>
<keyword evidence="1" id="KW-0732">Signal</keyword>
<gene>
    <name evidence="2" type="ORF">V6N11_070249</name>
</gene>
<accession>A0ABR2QEF8</accession>
<protein>
    <submittedName>
        <fullName evidence="2">Uncharacterized protein</fullName>
    </submittedName>
</protein>